<protein>
    <submittedName>
        <fullName evidence="1">Uncharacterized protein</fullName>
    </submittedName>
</protein>
<accession>A0ACC1U6Y8</accession>
<organism evidence="1 2">
    <name type="scientific">Lentinula aff. lateritia</name>
    <dbReference type="NCBI Taxonomy" id="2804960"/>
    <lineage>
        <taxon>Eukaryota</taxon>
        <taxon>Fungi</taxon>
        <taxon>Dikarya</taxon>
        <taxon>Basidiomycota</taxon>
        <taxon>Agaricomycotina</taxon>
        <taxon>Agaricomycetes</taxon>
        <taxon>Agaricomycetidae</taxon>
        <taxon>Agaricales</taxon>
        <taxon>Marasmiineae</taxon>
        <taxon>Omphalotaceae</taxon>
        <taxon>Lentinula</taxon>
    </lineage>
</organism>
<dbReference type="EMBL" id="MU795015">
    <property type="protein sequence ID" value="KAJ3812704.1"/>
    <property type="molecule type" value="Genomic_DNA"/>
</dbReference>
<gene>
    <name evidence="1" type="ORF">F5876DRAFT_74582</name>
</gene>
<comment type="caution">
    <text evidence="1">The sequence shown here is derived from an EMBL/GenBank/DDBJ whole genome shotgun (WGS) entry which is preliminary data.</text>
</comment>
<evidence type="ECO:0000313" key="2">
    <source>
        <dbReference type="Proteomes" id="UP001163835"/>
    </source>
</evidence>
<proteinExistence type="predicted"/>
<keyword evidence="2" id="KW-1185">Reference proteome</keyword>
<dbReference type="Proteomes" id="UP001163835">
    <property type="component" value="Unassembled WGS sequence"/>
</dbReference>
<sequence length="639" mass="72277">MPTPMIGGAAMGMNHEGSRDVGYTINRAERRTANAERKTYRRMQKGQRKGLLSGMGKAEHRAAAADLLEHKGTNGVWVVVMPAEKVKEPRKSMTTQITGGWNSLPDNITFLRQCMQYYDSHLRNMPIQLQRYNALKVQCEALFRGSGFRKLPLELVLEIFVHCLEPASWSDADASHRMYTRYTQYSDIPFVLSQVCRQWRIVALSTPALWTCLSVDISHSNDAGTVHPDLINCCLERSRLLPLHIALTASNRGDEETGRQDPQNTSRTINRLIPECFRWESFELMIHSCLDVSTPSLQPIPPTGAPTLRSIQFCNWSGRFSSLAAWISDLMRSSPNLRNIRLNSAEGIQFADISWVHLQNFEVWETIKLKDLFILFENCPELRTCTACLISPVHLDIVSSPEIVLNHLHTLILTYTQESDLEAAFCWLTLPALKKLILSGFCNTEWPDESFSNFLSRSGFSLEVLSLKDLAFTDAHLVSYLHHSSIHDSLEKLVIELEEEIISSFLLDFLTFKLPSSDTNTMHAPLPLLPKLNSFLFTVNAITQAVALRHFVASRWYDTATYEVPLPVASLKHIHVRLVVPDLPNVNVSIDEIEHVFTRITKSRGTEVRLETIAMAPSDSDQYAGIERLNIDSVFEGII</sequence>
<reference evidence="1" key="1">
    <citation type="submission" date="2022-09" db="EMBL/GenBank/DDBJ databases">
        <title>A Global Phylogenomic Analysis of the Shiitake Genus Lentinula.</title>
        <authorList>
            <consortium name="DOE Joint Genome Institute"/>
            <person name="Sierra-Patev S."/>
            <person name="Min B."/>
            <person name="Naranjo-Ortiz M."/>
            <person name="Looney B."/>
            <person name="Konkel Z."/>
            <person name="Slot J.C."/>
            <person name="Sakamoto Y."/>
            <person name="Steenwyk J.L."/>
            <person name="Rokas A."/>
            <person name="Carro J."/>
            <person name="Camarero S."/>
            <person name="Ferreira P."/>
            <person name="Molpeceres G."/>
            <person name="Ruiz-Duenas F.J."/>
            <person name="Serrano A."/>
            <person name="Henrissat B."/>
            <person name="Drula E."/>
            <person name="Hughes K.W."/>
            <person name="Mata J.L."/>
            <person name="Ishikawa N.K."/>
            <person name="Vargas-Isla R."/>
            <person name="Ushijima S."/>
            <person name="Smith C.A."/>
            <person name="Ahrendt S."/>
            <person name="Andreopoulos W."/>
            <person name="He G."/>
            <person name="Labutti K."/>
            <person name="Lipzen A."/>
            <person name="Ng V."/>
            <person name="Riley R."/>
            <person name="Sandor L."/>
            <person name="Barry K."/>
            <person name="Martinez A.T."/>
            <person name="Xiao Y."/>
            <person name="Gibbons J.G."/>
            <person name="Terashima K."/>
            <person name="Grigoriev I.V."/>
            <person name="Hibbett D.S."/>
        </authorList>
    </citation>
    <scope>NUCLEOTIDE SEQUENCE</scope>
    <source>
        <strain evidence="1">TMI1499</strain>
    </source>
</reference>
<name>A0ACC1U6Y8_9AGAR</name>
<evidence type="ECO:0000313" key="1">
    <source>
        <dbReference type="EMBL" id="KAJ3812704.1"/>
    </source>
</evidence>